<accession>A0A3L8P0K3</accession>
<dbReference type="AlphaFoldDB" id="A0A3L8P0K3"/>
<protein>
    <submittedName>
        <fullName evidence="2">Uncharacterized protein</fullName>
    </submittedName>
</protein>
<dbReference type="Proteomes" id="UP000281708">
    <property type="component" value="Unassembled WGS sequence"/>
</dbReference>
<feature type="chain" id="PRO_5018151693" evidence="1">
    <location>
        <begin position="23"/>
        <end position="306"/>
    </location>
</feature>
<organism evidence="2 3">
    <name type="scientific">Nocardioides mangrovicus</name>
    <dbReference type="NCBI Taxonomy" id="2478913"/>
    <lineage>
        <taxon>Bacteria</taxon>
        <taxon>Bacillati</taxon>
        <taxon>Actinomycetota</taxon>
        <taxon>Actinomycetes</taxon>
        <taxon>Propionibacteriales</taxon>
        <taxon>Nocardioidaceae</taxon>
        <taxon>Nocardioides</taxon>
    </lineage>
</organism>
<evidence type="ECO:0000313" key="3">
    <source>
        <dbReference type="Proteomes" id="UP000281708"/>
    </source>
</evidence>
<name>A0A3L8P0K3_9ACTN</name>
<comment type="caution">
    <text evidence="2">The sequence shown here is derived from an EMBL/GenBank/DDBJ whole genome shotgun (WGS) entry which is preliminary data.</text>
</comment>
<evidence type="ECO:0000313" key="2">
    <source>
        <dbReference type="EMBL" id="RLV48541.1"/>
    </source>
</evidence>
<reference evidence="2 3" key="1">
    <citation type="submission" date="2018-10" db="EMBL/GenBank/DDBJ databases">
        <title>Marmoricola sp. 4Q3S-7 whole genome shotgun sequence.</title>
        <authorList>
            <person name="Li F."/>
        </authorList>
    </citation>
    <scope>NUCLEOTIDE SEQUENCE [LARGE SCALE GENOMIC DNA]</scope>
    <source>
        <strain evidence="2 3">4Q3S-7</strain>
    </source>
</reference>
<gene>
    <name evidence="2" type="ORF">D9V37_14300</name>
</gene>
<proteinExistence type="predicted"/>
<dbReference type="OrthoDB" id="5184507at2"/>
<dbReference type="RefSeq" id="WP_121806863.1">
    <property type="nucleotide sequence ID" value="NZ_RDBE01000009.1"/>
</dbReference>
<dbReference type="EMBL" id="RDBE01000009">
    <property type="protein sequence ID" value="RLV48541.1"/>
    <property type="molecule type" value="Genomic_DNA"/>
</dbReference>
<keyword evidence="3" id="KW-1185">Reference proteome</keyword>
<sequence length="306" mass="32163">MKRIIVAAAAISVLAVPGAAHAAASQQIRPSDLVELPGVANGDGGQASHSFTGDGIAVDVPDANGSYVVLRWRANVPLSQVVTVDYDWSGTDNRPGIKYDVDGDGDGTVDCELIGEQAYGGTDVWLNKDTTDFTGSDLAQNATYCENAAPLHDGASGATDHGSLHGWSGRLGSNATIVYAGIGASDLVQQGVLTRVGLGATQYRFTNQSAQVDAPVVVDVTGSRVVHQTRHAVGFRFVSNAQPNGTTAGRDVQWVVTVNGHRRFTVSQGPGEKASYRFVNHNRRHAKVVRLFKNGAAVGRFVVGRA</sequence>
<feature type="signal peptide" evidence="1">
    <location>
        <begin position="1"/>
        <end position="22"/>
    </location>
</feature>
<evidence type="ECO:0000256" key="1">
    <source>
        <dbReference type="SAM" id="SignalP"/>
    </source>
</evidence>
<keyword evidence="1" id="KW-0732">Signal</keyword>